<dbReference type="PANTHER" id="PTHR20963:SF8">
    <property type="entry name" value="MULTIPLE INOSITOL POLYPHOSPHATE PHOSPHATASE 1"/>
    <property type="match status" value="1"/>
</dbReference>
<evidence type="ECO:0000256" key="7">
    <source>
        <dbReference type="ARBA" id="ARBA00022801"/>
    </source>
</evidence>
<evidence type="ECO:0000256" key="6">
    <source>
        <dbReference type="ARBA" id="ARBA00022729"/>
    </source>
</evidence>
<comment type="catalytic activity">
    <reaction evidence="10">
        <text>1D-myo-inositol 1,2,5,6-tetrakisphosphate + H2O = 1D-myo-inositol 1,2,6-trisphosphate + phosphate</text>
        <dbReference type="Rhea" id="RHEA:77119"/>
        <dbReference type="ChEBI" id="CHEBI:15377"/>
        <dbReference type="ChEBI" id="CHEBI:43474"/>
        <dbReference type="ChEBI" id="CHEBI:195535"/>
        <dbReference type="ChEBI" id="CHEBI:195537"/>
        <dbReference type="EC" id="3.1.3.62"/>
    </reaction>
    <physiologicalReaction direction="left-to-right" evidence="10">
        <dbReference type="Rhea" id="RHEA:77120"/>
    </physiologicalReaction>
</comment>
<protein>
    <recommendedName>
        <fullName evidence="5">Multiple inositol polyphosphate phosphatase 1</fullName>
        <ecNumber evidence="4">3.1.3.62</ecNumber>
        <ecNumber evidence="3">3.1.3.80</ecNumber>
    </recommendedName>
    <alternativeName>
        <fullName evidence="9">2,3-bisphosphoglycerate 3-phosphatase</fullName>
    </alternativeName>
</protein>
<feature type="region of interest" description="Disordered" evidence="14">
    <location>
        <begin position="24"/>
        <end position="53"/>
    </location>
</feature>
<evidence type="ECO:0000256" key="8">
    <source>
        <dbReference type="ARBA" id="ARBA00023136"/>
    </source>
</evidence>
<evidence type="ECO:0000256" key="15">
    <source>
        <dbReference type="SAM" id="SignalP"/>
    </source>
</evidence>
<feature type="signal peptide" evidence="15">
    <location>
        <begin position="1"/>
        <end position="21"/>
    </location>
</feature>
<organism evidence="16 17">
    <name type="scientific">Kitasatospora paranensis</name>
    <dbReference type="NCBI Taxonomy" id="258053"/>
    <lineage>
        <taxon>Bacteria</taxon>
        <taxon>Bacillati</taxon>
        <taxon>Actinomycetota</taxon>
        <taxon>Actinomycetes</taxon>
        <taxon>Kitasatosporales</taxon>
        <taxon>Streptomycetaceae</taxon>
        <taxon>Kitasatospora</taxon>
    </lineage>
</organism>
<evidence type="ECO:0000256" key="12">
    <source>
        <dbReference type="ARBA" id="ARBA00043691"/>
    </source>
</evidence>
<proteinExistence type="inferred from homology"/>
<reference evidence="17" key="1">
    <citation type="journal article" date="2019" name="Int. J. Syst. Evol. Microbiol.">
        <title>The Global Catalogue of Microorganisms (GCM) 10K type strain sequencing project: providing services to taxonomists for standard genome sequencing and annotation.</title>
        <authorList>
            <consortium name="The Broad Institute Genomics Platform"/>
            <consortium name="The Broad Institute Genome Sequencing Center for Infectious Disease"/>
            <person name="Wu L."/>
            <person name="Ma J."/>
        </authorList>
    </citation>
    <scope>NUCLEOTIDE SEQUENCE [LARGE SCALE GENOMIC DNA]</scope>
    <source>
        <strain evidence="17">CGMCC 1.12859</strain>
    </source>
</reference>
<evidence type="ECO:0000256" key="9">
    <source>
        <dbReference type="ARBA" id="ARBA00031642"/>
    </source>
</evidence>
<comment type="catalytic activity">
    <reaction evidence="12">
        <text>1D-myo-inositol hexakisphosphate + H2O = 1D-myo-inositol 1,2,4,5,6-pentakisphosphate + phosphate</text>
        <dbReference type="Rhea" id="RHEA:16989"/>
        <dbReference type="ChEBI" id="CHEBI:15377"/>
        <dbReference type="ChEBI" id="CHEBI:43474"/>
        <dbReference type="ChEBI" id="CHEBI:57798"/>
        <dbReference type="ChEBI" id="CHEBI:58130"/>
        <dbReference type="EC" id="3.1.3.62"/>
    </reaction>
    <physiologicalReaction direction="left-to-right" evidence="12">
        <dbReference type="Rhea" id="RHEA:16990"/>
    </physiologicalReaction>
</comment>
<dbReference type="EC" id="3.1.3.62" evidence="4"/>
<dbReference type="EMBL" id="JBHTAJ010000028">
    <property type="protein sequence ID" value="MFC7181197.1"/>
    <property type="molecule type" value="Genomic_DNA"/>
</dbReference>
<evidence type="ECO:0000313" key="17">
    <source>
        <dbReference type="Proteomes" id="UP001596435"/>
    </source>
</evidence>
<evidence type="ECO:0000256" key="13">
    <source>
        <dbReference type="ARBA" id="ARBA00043832"/>
    </source>
</evidence>
<comment type="catalytic activity">
    <reaction evidence="11">
        <text>1D-myo-inositol 1,2,4,5,6-pentakisphosphate + H2O = 1D-myo-inositol 1,2,5,6-tetrakisphosphate + phosphate</text>
        <dbReference type="Rhea" id="RHEA:77115"/>
        <dbReference type="ChEBI" id="CHEBI:15377"/>
        <dbReference type="ChEBI" id="CHEBI:43474"/>
        <dbReference type="ChEBI" id="CHEBI:57798"/>
        <dbReference type="ChEBI" id="CHEBI:195535"/>
        <dbReference type="EC" id="3.1.3.62"/>
    </reaction>
    <physiologicalReaction direction="left-to-right" evidence="11">
        <dbReference type="Rhea" id="RHEA:77116"/>
    </physiologicalReaction>
</comment>
<evidence type="ECO:0000256" key="1">
    <source>
        <dbReference type="ARBA" id="ARBA00004370"/>
    </source>
</evidence>
<dbReference type="SUPFAM" id="SSF53254">
    <property type="entry name" value="Phosphoglycerate mutase-like"/>
    <property type="match status" value="1"/>
</dbReference>
<dbReference type="Proteomes" id="UP001596435">
    <property type="component" value="Unassembled WGS sequence"/>
</dbReference>
<evidence type="ECO:0000256" key="4">
    <source>
        <dbReference type="ARBA" id="ARBA00013040"/>
    </source>
</evidence>
<comment type="caution">
    <text evidence="16">The sequence shown here is derived from an EMBL/GenBank/DDBJ whole genome shotgun (WGS) entry which is preliminary data.</text>
</comment>
<comment type="subcellular location">
    <subcellularLocation>
        <location evidence="1">Membrane</location>
    </subcellularLocation>
</comment>
<evidence type="ECO:0000256" key="14">
    <source>
        <dbReference type="SAM" id="MobiDB-lite"/>
    </source>
</evidence>
<sequence length="473" mass="49919">MKRTVSSAVALAVTLAAAVTAAGSPAAAQAQRRAPRPDRHFYGTKTPYAPQEDLRAYQPAPRGFTPVFTENVARHGSRAMTDSGDGDAVLAVLQSAQDRGALTALGRRLGPQVRALLAGASSIGYGSLSARGAQEQQQAALRLERRLPGLFDAIAAGQQPIAVETSGVARAVASANAFTAGLTAGDPALAAVIRPPVTDKNLLYFHKQPQNADYQAYLASDPDLAAVLARIDGEPETARAAAQVAARLFRPDFAAAMTGEERLAFARSLYQLYGAAPDLRAEAPDVDLDPFLPAEDARRLAYLDDAEEFYQKGPAFSGRTITYGMAQVLLDDLLSQAAAKAHGTSDKGAVLRFTHAEEIEPLAVLLGLPGSTEPADPAQPYSYGTNPWRGARVAPMAANVQWDLFAGPAHGGADARAAGGRTAGGATAPGGTRYLVRMLYNEKETAFPAACRPIARGSYFYDLDEVERCFGRH</sequence>
<keyword evidence="6 15" id="KW-0732">Signal</keyword>
<keyword evidence="7" id="KW-0378">Hydrolase</keyword>
<dbReference type="PANTHER" id="PTHR20963">
    <property type="entry name" value="MULTIPLE INOSITOL POLYPHOSPHATE PHOSPHATASE-RELATED"/>
    <property type="match status" value="1"/>
</dbReference>
<keyword evidence="17" id="KW-1185">Reference proteome</keyword>
<keyword evidence="8" id="KW-0472">Membrane</keyword>
<dbReference type="EC" id="3.1.3.80" evidence="3"/>
<dbReference type="InterPro" id="IPR000560">
    <property type="entry name" value="His_Pase_clade-2"/>
</dbReference>
<evidence type="ECO:0000256" key="5">
    <source>
        <dbReference type="ARBA" id="ARBA00018097"/>
    </source>
</evidence>
<accession>A0ABW2FYI4</accession>
<name>A0ABW2FYI4_9ACTN</name>
<evidence type="ECO:0000256" key="10">
    <source>
        <dbReference type="ARBA" id="ARBA00043668"/>
    </source>
</evidence>
<dbReference type="Pfam" id="PF00328">
    <property type="entry name" value="His_Phos_2"/>
    <property type="match status" value="1"/>
</dbReference>
<evidence type="ECO:0000256" key="2">
    <source>
        <dbReference type="ARBA" id="ARBA00008422"/>
    </source>
</evidence>
<dbReference type="RefSeq" id="WP_380231376.1">
    <property type="nucleotide sequence ID" value="NZ_JBHSVH010000002.1"/>
</dbReference>
<evidence type="ECO:0000256" key="11">
    <source>
        <dbReference type="ARBA" id="ARBA00043671"/>
    </source>
</evidence>
<comment type="similarity">
    <text evidence="2">Belongs to the histidine acid phosphatase family. MINPP1 subfamily.</text>
</comment>
<evidence type="ECO:0000313" key="16">
    <source>
        <dbReference type="EMBL" id="MFC7181197.1"/>
    </source>
</evidence>
<gene>
    <name evidence="16" type="ORF">ACFQMG_16690</name>
</gene>
<dbReference type="Gene3D" id="3.40.50.1240">
    <property type="entry name" value="Phosphoglycerate mutase-like"/>
    <property type="match status" value="1"/>
</dbReference>
<dbReference type="InterPro" id="IPR029033">
    <property type="entry name" value="His_PPase_superfam"/>
</dbReference>
<comment type="catalytic activity">
    <reaction evidence="13">
        <text>(2R)-2,3-bisphosphoglycerate + H2O = (2R)-2-phosphoglycerate + phosphate</text>
        <dbReference type="Rhea" id="RHEA:27381"/>
        <dbReference type="ChEBI" id="CHEBI:15377"/>
        <dbReference type="ChEBI" id="CHEBI:43474"/>
        <dbReference type="ChEBI" id="CHEBI:58248"/>
        <dbReference type="ChEBI" id="CHEBI:58289"/>
        <dbReference type="EC" id="3.1.3.80"/>
    </reaction>
    <physiologicalReaction direction="left-to-right" evidence="13">
        <dbReference type="Rhea" id="RHEA:27382"/>
    </physiologicalReaction>
</comment>
<feature type="chain" id="PRO_5046125301" description="Multiple inositol polyphosphate phosphatase 1" evidence="15">
    <location>
        <begin position="22"/>
        <end position="473"/>
    </location>
</feature>
<evidence type="ECO:0000256" key="3">
    <source>
        <dbReference type="ARBA" id="ARBA00012976"/>
    </source>
</evidence>